<proteinExistence type="predicted"/>
<organism evidence="2 3">
    <name type="scientific">Rubroshorea leprosula</name>
    <dbReference type="NCBI Taxonomy" id="152421"/>
    <lineage>
        <taxon>Eukaryota</taxon>
        <taxon>Viridiplantae</taxon>
        <taxon>Streptophyta</taxon>
        <taxon>Embryophyta</taxon>
        <taxon>Tracheophyta</taxon>
        <taxon>Spermatophyta</taxon>
        <taxon>Magnoliopsida</taxon>
        <taxon>eudicotyledons</taxon>
        <taxon>Gunneridae</taxon>
        <taxon>Pentapetalae</taxon>
        <taxon>rosids</taxon>
        <taxon>malvids</taxon>
        <taxon>Malvales</taxon>
        <taxon>Dipterocarpaceae</taxon>
        <taxon>Rubroshorea</taxon>
    </lineage>
</organism>
<name>A0AAV5M5Y3_9ROSI</name>
<accession>A0AAV5M5Y3</accession>
<sequence length="80" mass="9167">MWPNNFVIWVAMKFLLVIQLVLAHLDILLLCHVEGTVIQILEAVLDVVPIDKLAVHIHDTYGWGDQHRGLIGCRSWRLSI</sequence>
<keyword evidence="1" id="KW-0472">Membrane</keyword>
<evidence type="ECO:0000256" key="1">
    <source>
        <dbReference type="SAM" id="Phobius"/>
    </source>
</evidence>
<keyword evidence="3" id="KW-1185">Reference proteome</keyword>
<keyword evidence="1" id="KW-1133">Transmembrane helix</keyword>
<dbReference type="EMBL" id="BPVZ01000191">
    <property type="protein sequence ID" value="GKV45231.1"/>
    <property type="molecule type" value="Genomic_DNA"/>
</dbReference>
<gene>
    <name evidence="2" type="ORF">SLEP1_g52340</name>
</gene>
<evidence type="ECO:0000313" key="2">
    <source>
        <dbReference type="EMBL" id="GKV45231.1"/>
    </source>
</evidence>
<protein>
    <submittedName>
        <fullName evidence="2">Uncharacterized protein</fullName>
    </submittedName>
</protein>
<feature type="transmembrane region" description="Helical" evidence="1">
    <location>
        <begin position="6"/>
        <end position="31"/>
    </location>
</feature>
<evidence type="ECO:0000313" key="3">
    <source>
        <dbReference type="Proteomes" id="UP001054252"/>
    </source>
</evidence>
<dbReference type="AlphaFoldDB" id="A0AAV5M5Y3"/>
<comment type="caution">
    <text evidence="2">The sequence shown here is derived from an EMBL/GenBank/DDBJ whole genome shotgun (WGS) entry which is preliminary data.</text>
</comment>
<reference evidence="2 3" key="1">
    <citation type="journal article" date="2021" name="Commun. Biol.">
        <title>The genome of Shorea leprosula (Dipterocarpaceae) highlights the ecological relevance of drought in aseasonal tropical rainforests.</title>
        <authorList>
            <person name="Ng K.K.S."/>
            <person name="Kobayashi M.J."/>
            <person name="Fawcett J.A."/>
            <person name="Hatakeyama M."/>
            <person name="Paape T."/>
            <person name="Ng C.H."/>
            <person name="Ang C.C."/>
            <person name="Tnah L.H."/>
            <person name="Lee C.T."/>
            <person name="Nishiyama T."/>
            <person name="Sese J."/>
            <person name="O'Brien M.J."/>
            <person name="Copetti D."/>
            <person name="Mohd Noor M.I."/>
            <person name="Ong R.C."/>
            <person name="Putra M."/>
            <person name="Sireger I.Z."/>
            <person name="Indrioko S."/>
            <person name="Kosugi Y."/>
            <person name="Izuno A."/>
            <person name="Isagi Y."/>
            <person name="Lee S.L."/>
            <person name="Shimizu K.K."/>
        </authorList>
    </citation>
    <scope>NUCLEOTIDE SEQUENCE [LARGE SCALE GENOMIC DNA]</scope>
    <source>
        <strain evidence="2">214</strain>
    </source>
</reference>
<keyword evidence="1" id="KW-0812">Transmembrane</keyword>
<dbReference type="Proteomes" id="UP001054252">
    <property type="component" value="Unassembled WGS sequence"/>
</dbReference>